<proteinExistence type="predicted"/>
<feature type="transmembrane region" description="Helical" evidence="10">
    <location>
        <begin position="180"/>
        <end position="202"/>
    </location>
</feature>
<keyword evidence="3" id="KW-1003">Cell membrane</keyword>
<evidence type="ECO:0000256" key="4">
    <source>
        <dbReference type="ARBA" id="ARBA00022692"/>
    </source>
</evidence>
<dbReference type="PANTHER" id="PTHR11984">
    <property type="entry name" value="CONNEXIN"/>
    <property type="match status" value="1"/>
</dbReference>
<evidence type="ECO:0000256" key="3">
    <source>
        <dbReference type="ARBA" id="ARBA00022475"/>
    </source>
</evidence>
<evidence type="ECO:0000256" key="10">
    <source>
        <dbReference type="SAM" id="Phobius"/>
    </source>
</evidence>
<gene>
    <name evidence="14" type="primary">LOC102192532</name>
</gene>
<dbReference type="GO" id="GO:0007267">
    <property type="term" value="P:cell-cell signaling"/>
    <property type="evidence" value="ECO:0007669"/>
    <property type="project" value="TreeGrafter"/>
</dbReference>
<dbReference type="AlphaFoldDB" id="A0A9Y3V5Q7"/>
<sequence length="283" mass="32910">MGEWGFIGGFFDALQTESPMLGRFWLFLMLVFRIVILGTVASDMFEDEQAEFICNTLQPGCKQVCYDLAFPISQYRFWVFHIVLIATPSLLFLVYATHQHKKSANPPPSSKRWSSENREEKALRRLYIITVIFRLVAEIVFLFTQWYLYGFEVKAYFECSRSPCPLTVKCYTSRPAEKTIFLFFYFIVGVISAFSSFFELLYSSRKWFCSNDEDKIYYCDCENLHNLEKEETQEKSGGKTLSESTASSVKVKKGSVRSSSGRKVYCKCKSPRGKYVRRKMLMV</sequence>
<feature type="transmembrane region" description="Helical" evidence="10">
    <location>
        <begin position="126"/>
        <end position="148"/>
    </location>
</feature>
<protein>
    <submittedName>
        <fullName evidence="14">Gap junction delta-3 protein-like</fullName>
    </submittedName>
</protein>
<dbReference type="GeneID" id="102192532"/>
<dbReference type="InterPro" id="IPR013092">
    <property type="entry name" value="Connexin_N"/>
</dbReference>
<accession>A0A9Y3V5Q7</accession>
<feature type="transmembrane region" description="Helical" evidence="10">
    <location>
        <begin position="24"/>
        <end position="42"/>
    </location>
</feature>
<dbReference type="Proteomes" id="UP000695023">
    <property type="component" value="Unplaced"/>
</dbReference>
<dbReference type="GO" id="GO:0086077">
    <property type="term" value="F:gap junction channel activity involved in AV node cell-bundle of His cell electrical coupling"/>
    <property type="evidence" value="ECO:0007669"/>
    <property type="project" value="TreeGrafter"/>
</dbReference>
<feature type="region of interest" description="Disordered" evidence="9">
    <location>
        <begin position="235"/>
        <end position="255"/>
    </location>
</feature>
<evidence type="ECO:0000313" key="14">
    <source>
        <dbReference type="RefSeq" id="XP_005721684.1"/>
    </source>
</evidence>
<dbReference type="RefSeq" id="XP_005721684.1">
    <property type="nucleotide sequence ID" value="XM_005721627.1"/>
</dbReference>
<keyword evidence="13" id="KW-1185">Reference proteome</keyword>
<dbReference type="Pfam" id="PF00029">
    <property type="entry name" value="Connexin"/>
    <property type="match status" value="1"/>
</dbReference>
<feature type="domain" description="Connexin cysteine-rich" evidence="12">
    <location>
        <begin position="137"/>
        <end position="203"/>
    </location>
</feature>
<evidence type="ECO:0000256" key="7">
    <source>
        <dbReference type="ARBA" id="ARBA00022989"/>
    </source>
</evidence>
<dbReference type="InterPro" id="IPR017990">
    <property type="entry name" value="Connexin_CS"/>
</dbReference>
<dbReference type="InterPro" id="IPR000500">
    <property type="entry name" value="Connexin"/>
</dbReference>
<evidence type="ECO:0000313" key="13">
    <source>
        <dbReference type="Proteomes" id="UP000695023"/>
    </source>
</evidence>
<dbReference type="InterPro" id="IPR038359">
    <property type="entry name" value="Connexin_N_sf"/>
</dbReference>
<evidence type="ECO:0000256" key="9">
    <source>
        <dbReference type="SAM" id="MobiDB-lite"/>
    </source>
</evidence>
<evidence type="ECO:0000256" key="8">
    <source>
        <dbReference type="ARBA" id="ARBA00023136"/>
    </source>
</evidence>
<evidence type="ECO:0000256" key="1">
    <source>
        <dbReference type="ARBA" id="ARBA00004610"/>
    </source>
</evidence>
<comment type="subcellular location">
    <subcellularLocation>
        <location evidence="1">Cell junction</location>
        <location evidence="1">Gap junction</location>
    </subcellularLocation>
    <subcellularLocation>
        <location evidence="2">Cell membrane</location>
        <topology evidence="2">Multi-pass membrane protein</topology>
    </subcellularLocation>
</comment>
<dbReference type="GO" id="GO:0005922">
    <property type="term" value="C:connexin complex"/>
    <property type="evidence" value="ECO:0007669"/>
    <property type="project" value="InterPro"/>
</dbReference>
<evidence type="ECO:0000259" key="11">
    <source>
        <dbReference type="SMART" id="SM00037"/>
    </source>
</evidence>
<dbReference type="PROSITE" id="PS00407">
    <property type="entry name" value="CONNEXINS_1"/>
    <property type="match status" value="1"/>
</dbReference>
<name>A0A9Y3V5Q7_9CICH</name>
<evidence type="ECO:0000256" key="5">
    <source>
        <dbReference type="ARBA" id="ARBA00022868"/>
    </source>
</evidence>
<feature type="domain" description="Connexin N-terminal" evidence="11">
    <location>
        <begin position="43"/>
        <end position="76"/>
    </location>
</feature>
<keyword evidence="7 10" id="KW-1133">Transmembrane helix</keyword>
<keyword evidence="8 10" id="KW-0472">Membrane</keyword>
<keyword evidence="5" id="KW-0303">Gap junction</keyword>
<keyword evidence="6" id="KW-0965">Cell junction</keyword>
<dbReference type="InterPro" id="IPR019570">
    <property type="entry name" value="Connexin_CCC"/>
</dbReference>
<evidence type="ECO:0000256" key="2">
    <source>
        <dbReference type="ARBA" id="ARBA00004651"/>
    </source>
</evidence>
<dbReference type="SMART" id="SM01089">
    <property type="entry name" value="Connexin_CCC"/>
    <property type="match status" value="1"/>
</dbReference>
<keyword evidence="4 10" id="KW-0812">Transmembrane</keyword>
<evidence type="ECO:0000256" key="6">
    <source>
        <dbReference type="ARBA" id="ARBA00022949"/>
    </source>
</evidence>
<dbReference type="PRINTS" id="PR00206">
    <property type="entry name" value="CONNEXIN"/>
</dbReference>
<reference evidence="14" key="1">
    <citation type="submission" date="2025-08" db="UniProtKB">
        <authorList>
            <consortium name="RefSeq"/>
        </authorList>
    </citation>
    <scope>IDENTIFICATION</scope>
</reference>
<evidence type="ECO:0000259" key="12">
    <source>
        <dbReference type="SMART" id="SM01089"/>
    </source>
</evidence>
<organism evidence="13 14">
    <name type="scientific">Pundamilia nyererei</name>
    <dbReference type="NCBI Taxonomy" id="303518"/>
    <lineage>
        <taxon>Eukaryota</taxon>
        <taxon>Metazoa</taxon>
        <taxon>Chordata</taxon>
        <taxon>Craniata</taxon>
        <taxon>Vertebrata</taxon>
        <taxon>Euteleostomi</taxon>
        <taxon>Actinopterygii</taxon>
        <taxon>Neopterygii</taxon>
        <taxon>Teleostei</taxon>
        <taxon>Neoteleostei</taxon>
        <taxon>Acanthomorphata</taxon>
        <taxon>Ovalentaria</taxon>
        <taxon>Cichlomorphae</taxon>
        <taxon>Cichliformes</taxon>
        <taxon>Cichlidae</taxon>
        <taxon>African cichlids</taxon>
        <taxon>Pseudocrenilabrinae</taxon>
        <taxon>Haplochromini</taxon>
        <taxon>Pundamilia</taxon>
    </lineage>
</organism>
<dbReference type="PANTHER" id="PTHR11984:SF5">
    <property type="entry name" value="GAP JUNCTION DELTA-3 PROTEIN"/>
    <property type="match status" value="1"/>
</dbReference>
<dbReference type="SMART" id="SM00037">
    <property type="entry name" value="CNX"/>
    <property type="match status" value="1"/>
</dbReference>
<dbReference type="Gene3D" id="1.20.1440.80">
    <property type="entry name" value="Gap junction channel protein cysteine-rich domain"/>
    <property type="match status" value="1"/>
</dbReference>
<feature type="transmembrane region" description="Helical" evidence="10">
    <location>
        <begin position="77"/>
        <end position="96"/>
    </location>
</feature>